<accession>A0AAV2CB59</accession>
<evidence type="ECO:0000313" key="4">
    <source>
        <dbReference type="Proteomes" id="UP001497516"/>
    </source>
</evidence>
<keyword evidence="4" id="KW-1185">Reference proteome</keyword>
<feature type="compositionally biased region" description="Basic and acidic residues" evidence="1">
    <location>
        <begin position="498"/>
        <end position="508"/>
    </location>
</feature>
<gene>
    <name evidence="3" type="ORF">LTRI10_LOCUS1605</name>
</gene>
<dbReference type="EMBL" id="OZ034813">
    <property type="protein sequence ID" value="CAL1353728.1"/>
    <property type="molecule type" value="Genomic_DNA"/>
</dbReference>
<feature type="domain" description="Replication protein A 70 kDa DNA-binding subunit B/D first OB fold" evidence="2">
    <location>
        <begin position="37"/>
        <end position="134"/>
    </location>
</feature>
<dbReference type="CDD" id="cd04481">
    <property type="entry name" value="RPA1_DBD_B_like"/>
    <property type="match status" value="1"/>
</dbReference>
<evidence type="ECO:0000256" key="1">
    <source>
        <dbReference type="SAM" id="MobiDB-lite"/>
    </source>
</evidence>
<feature type="compositionally biased region" description="Basic residues" evidence="1">
    <location>
        <begin position="761"/>
        <end position="772"/>
    </location>
</feature>
<dbReference type="SUPFAM" id="SSF50249">
    <property type="entry name" value="Nucleic acid-binding proteins"/>
    <property type="match status" value="3"/>
</dbReference>
<dbReference type="PANTHER" id="PTHR47165:SF4">
    <property type="entry name" value="OS03G0429900 PROTEIN"/>
    <property type="match status" value="1"/>
</dbReference>
<dbReference type="AlphaFoldDB" id="A0AAV2CB59"/>
<name>A0AAV2CB59_9ROSI</name>
<evidence type="ECO:0000259" key="2">
    <source>
        <dbReference type="Pfam" id="PF02721"/>
    </source>
</evidence>
<dbReference type="Proteomes" id="UP001497516">
    <property type="component" value="Chromosome 1"/>
</dbReference>
<dbReference type="Gene3D" id="2.40.50.140">
    <property type="entry name" value="Nucleic acid-binding proteins"/>
    <property type="match status" value="3"/>
</dbReference>
<feature type="region of interest" description="Disordered" evidence="1">
    <location>
        <begin position="486"/>
        <end position="567"/>
    </location>
</feature>
<dbReference type="Pfam" id="PF02721">
    <property type="entry name" value="DUF223"/>
    <property type="match status" value="1"/>
</dbReference>
<proteinExistence type="predicted"/>
<feature type="compositionally biased region" description="Polar residues" evidence="1">
    <location>
        <begin position="618"/>
        <end position="634"/>
    </location>
</feature>
<feature type="compositionally biased region" description="Basic residues" evidence="1">
    <location>
        <begin position="652"/>
        <end position="670"/>
    </location>
</feature>
<feature type="compositionally biased region" description="Basic and acidic residues" evidence="1">
    <location>
        <begin position="640"/>
        <end position="649"/>
    </location>
</feature>
<dbReference type="InterPro" id="IPR012340">
    <property type="entry name" value="NA-bd_OB-fold"/>
</dbReference>
<dbReference type="InterPro" id="IPR003871">
    <property type="entry name" value="RFA1B/D_OB_1st"/>
</dbReference>
<reference evidence="3 4" key="1">
    <citation type="submission" date="2024-04" db="EMBL/GenBank/DDBJ databases">
        <authorList>
            <person name="Fracassetti M."/>
        </authorList>
    </citation>
    <scope>NUCLEOTIDE SEQUENCE [LARGE SCALE GENOMIC DNA]</scope>
</reference>
<sequence>MTRKTGFATSKKILEMTTADSPKELIHEFSESPEKLLHQLTLHDTNVLIKARLLHSWRSVSPKIPEYIFDFGTLWADETGMLIHGIGNRNFVTEFERKLSVGSVYKIQKFIVQEAKQFYRPCRNNLCIFITPSTSFEDVTASSFDFTSNSFEFCDFASLEERSGSRTLLTDVVGWLTSISQVDHISTCNGEATCQKLVIQNERGISLSISLWGKLAYNLRATELITAAETSPVIIAIGGLTISTFRGEVGASSTSATRIILNPQTLEFGYFKPYPNDFGDLIKVASNASDGISSIPVANETPEKNAQRALELQRTVSDLINIRAIGESANKVYICKATVTAVKSPKNWAYRGFTKCYRTVTDCGANYWCEKDNRIPASQTKQWYLTRLIVQDATDEAIFLLIGETADKLLRRKCSEVYDSFPQGTGILPPDIETLYGQTLEFHVKIPNKNYKGGEGDFTITNIIGLYQRSAKTAHTKLLTLEPPKRALDLSTTGEMESPLHTENKVTEEGSNSGKTDVGEQSTRKGGRKTTQTELGEDANSMLDEESSDDEKTLSELRPNARGLCTNNLSEDINMAGCTNIIDRPLARVKKEKITSASSSKRKASAVEIVADKKSRKNFQSSTKVNKGNNSTITDFDIEQDSRRNDDCSNKQQKRKQVKSAPRKATNNRHTHVDADKVIMVNSDDEKSFSDNEQPLLKLLGNKKAAKKDSVDTKVRPKDTKYSINSPLARVKKEKLEVASKSTSTTTNGNTSYAAAEVLGKRKRQPLKKYGA</sequence>
<feature type="compositionally biased region" description="Polar residues" evidence="1">
    <location>
        <begin position="509"/>
        <end position="521"/>
    </location>
</feature>
<feature type="region of interest" description="Disordered" evidence="1">
    <location>
        <begin position="618"/>
        <end position="674"/>
    </location>
</feature>
<protein>
    <recommendedName>
        <fullName evidence="2">Replication protein A 70 kDa DNA-binding subunit B/D first OB fold domain-containing protein</fullName>
    </recommendedName>
</protein>
<evidence type="ECO:0000313" key="3">
    <source>
        <dbReference type="EMBL" id="CAL1353728.1"/>
    </source>
</evidence>
<feature type="region of interest" description="Disordered" evidence="1">
    <location>
        <begin position="735"/>
        <end position="772"/>
    </location>
</feature>
<dbReference type="PANTHER" id="PTHR47165">
    <property type="entry name" value="OS03G0429900 PROTEIN"/>
    <property type="match status" value="1"/>
</dbReference>
<feature type="compositionally biased region" description="Low complexity" evidence="1">
    <location>
        <begin position="739"/>
        <end position="756"/>
    </location>
</feature>
<organism evidence="3 4">
    <name type="scientific">Linum trigynum</name>
    <dbReference type="NCBI Taxonomy" id="586398"/>
    <lineage>
        <taxon>Eukaryota</taxon>
        <taxon>Viridiplantae</taxon>
        <taxon>Streptophyta</taxon>
        <taxon>Embryophyta</taxon>
        <taxon>Tracheophyta</taxon>
        <taxon>Spermatophyta</taxon>
        <taxon>Magnoliopsida</taxon>
        <taxon>eudicotyledons</taxon>
        <taxon>Gunneridae</taxon>
        <taxon>Pentapetalae</taxon>
        <taxon>rosids</taxon>
        <taxon>fabids</taxon>
        <taxon>Malpighiales</taxon>
        <taxon>Linaceae</taxon>
        <taxon>Linum</taxon>
    </lineage>
</organism>